<dbReference type="InterPro" id="IPR036305">
    <property type="entry name" value="RGS_sf"/>
</dbReference>
<dbReference type="InterPro" id="IPR036259">
    <property type="entry name" value="MFS_trans_sf"/>
</dbReference>
<dbReference type="SUPFAM" id="SSF48097">
    <property type="entry name" value="Regulator of G-protein signaling, RGS"/>
    <property type="match status" value="1"/>
</dbReference>
<keyword evidence="1" id="KW-0812">Transmembrane</keyword>
<feature type="transmembrane region" description="Helical" evidence="1">
    <location>
        <begin position="196"/>
        <end position="216"/>
    </location>
</feature>
<evidence type="ECO:0008006" key="4">
    <source>
        <dbReference type="Google" id="ProtNLM"/>
    </source>
</evidence>
<keyword evidence="1" id="KW-0472">Membrane</keyword>
<organism evidence="2 3">
    <name type="scientific">Coemansia spiralis</name>
    <dbReference type="NCBI Taxonomy" id="417178"/>
    <lineage>
        <taxon>Eukaryota</taxon>
        <taxon>Fungi</taxon>
        <taxon>Fungi incertae sedis</taxon>
        <taxon>Zoopagomycota</taxon>
        <taxon>Kickxellomycotina</taxon>
        <taxon>Kickxellomycetes</taxon>
        <taxon>Kickxellales</taxon>
        <taxon>Kickxellaceae</taxon>
        <taxon>Coemansia</taxon>
    </lineage>
</organism>
<dbReference type="OrthoDB" id="196547at2759"/>
<keyword evidence="1" id="KW-1133">Transmembrane helix</keyword>
<dbReference type="AlphaFoldDB" id="A0A9W8KYF8"/>
<accession>A0A9W8KYF8</accession>
<dbReference type="SUPFAM" id="SSF103473">
    <property type="entry name" value="MFS general substrate transporter"/>
    <property type="match status" value="1"/>
</dbReference>
<dbReference type="Proteomes" id="UP001151518">
    <property type="component" value="Unassembled WGS sequence"/>
</dbReference>
<feature type="transmembrane region" description="Helical" evidence="1">
    <location>
        <begin position="162"/>
        <end position="184"/>
    </location>
</feature>
<dbReference type="Gene3D" id="1.10.167.10">
    <property type="entry name" value="Regulator of G-protein Signalling 4, domain 2"/>
    <property type="match status" value="1"/>
</dbReference>
<evidence type="ECO:0000313" key="3">
    <source>
        <dbReference type="Proteomes" id="UP001151518"/>
    </source>
</evidence>
<dbReference type="EMBL" id="JANBTW010000036">
    <property type="protein sequence ID" value="KAJ2676866.1"/>
    <property type="molecule type" value="Genomic_DNA"/>
</dbReference>
<proteinExistence type="predicted"/>
<sequence>MVAEEVRVNPVTPDNLLEYLTRVQASTNKAFCKEGLEPASHTADEKKHKPRPSLEPIAPWEFQDITAVGSRNSCAANDDRSSHSLELAIPVQQEIGLNANSQRLHRYKPRWAYAYLSDRFYAMCLCIYFVILVGYLALITTLFPRMRISHPYYDCADEAATIPYTAIVGLFNIIIGPAYIIIIWRYKDAYGIRTSMCIIFALGIIIWGLVIAWKATTSLHVRRISSSLPYLVQMTIGHTFFVVIPLYKSVHFARLRKRGLRNAEPATGNSIPMETDISTPASMELSMQAFLELMRTSIGHKKIAEYADACFCPELILFLDVFAAFKGCIYNDLKQKHAMLNADIHTDEAHAQHNAINLGLSVNSGTDTTCSTHNTRISMASTTRHNRISRMFNTGTFASLVKPNEISESISRISARSHNTVSRPNTSENTTDENAHAYLRCIDTGIVETIALAFPSMNITNKTLVPDNLRCHLDAIIKTFILVGSAFEINTTADTILKAKAYLDGDKFDFGTLDSIKIQVLELLYSNVYIRFYQQNQ</sequence>
<feature type="transmembrane region" description="Helical" evidence="1">
    <location>
        <begin position="228"/>
        <end position="247"/>
    </location>
</feature>
<feature type="transmembrane region" description="Helical" evidence="1">
    <location>
        <begin position="120"/>
        <end position="142"/>
    </location>
</feature>
<comment type="caution">
    <text evidence="2">The sequence shown here is derived from an EMBL/GenBank/DDBJ whole genome shotgun (WGS) entry which is preliminary data.</text>
</comment>
<protein>
    <recommendedName>
        <fullName evidence="4">RGS domain-containing protein</fullName>
    </recommendedName>
</protein>
<reference evidence="2" key="1">
    <citation type="submission" date="2022-07" db="EMBL/GenBank/DDBJ databases">
        <title>Phylogenomic reconstructions and comparative analyses of Kickxellomycotina fungi.</title>
        <authorList>
            <person name="Reynolds N.K."/>
            <person name="Stajich J.E."/>
            <person name="Barry K."/>
            <person name="Grigoriev I.V."/>
            <person name="Crous P."/>
            <person name="Smith M.E."/>
        </authorList>
    </citation>
    <scope>NUCLEOTIDE SEQUENCE</scope>
    <source>
        <strain evidence="2">NRRL 3115</strain>
    </source>
</reference>
<evidence type="ECO:0000313" key="2">
    <source>
        <dbReference type="EMBL" id="KAJ2676866.1"/>
    </source>
</evidence>
<dbReference type="InterPro" id="IPR044926">
    <property type="entry name" value="RGS_subdomain_2"/>
</dbReference>
<name>A0A9W8KYF8_9FUNG</name>
<evidence type="ECO:0000256" key="1">
    <source>
        <dbReference type="SAM" id="Phobius"/>
    </source>
</evidence>
<gene>
    <name evidence="2" type="ORF">GGI25_003401</name>
</gene>